<dbReference type="AlphaFoldDB" id="A0A7V8NRQ8"/>
<dbReference type="GO" id="GO:0008483">
    <property type="term" value="F:transaminase activity"/>
    <property type="evidence" value="ECO:0007669"/>
    <property type="project" value="UniProtKB-KW"/>
</dbReference>
<dbReference type="InterPro" id="IPR018319">
    <property type="entry name" value="SelA-like"/>
</dbReference>
<evidence type="ECO:0000256" key="1">
    <source>
        <dbReference type="ARBA" id="ARBA00001933"/>
    </source>
</evidence>
<accession>A0A7V8NRQ8</accession>
<protein>
    <submittedName>
        <fullName evidence="5">Aminotransferase class V-fold PLP-dependent enzyme</fullName>
    </submittedName>
</protein>
<keyword evidence="5" id="KW-0808">Transferase</keyword>
<name>A0A7V8NRQ8_9BACT</name>
<proteinExistence type="inferred from homology"/>
<dbReference type="InterPro" id="IPR015424">
    <property type="entry name" value="PyrdxlP-dep_Trfase"/>
</dbReference>
<dbReference type="Proteomes" id="UP000567293">
    <property type="component" value="Unassembled WGS sequence"/>
</dbReference>
<dbReference type="PANTHER" id="PTHR32328">
    <property type="entry name" value="L-SERYL-TRNA(SEC) SELENIUM TRANSFERASE"/>
    <property type="match status" value="1"/>
</dbReference>
<dbReference type="Gene3D" id="3.40.640.10">
    <property type="entry name" value="Type I PLP-dependent aspartate aminotransferase-like (Major domain)"/>
    <property type="match status" value="1"/>
</dbReference>
<gene>
    <name evidence="5" type="ORF">HRJ53_14770</name>
</gene>
<evidence type="ECO:0000256" key="3">
    <source>
        <dbReference type="ARBA" id="ARBA00044507"/>
    </source>
</evidence>
<organism evidence="5 6">
    <name type="scientific">Candidatus Acidiferrum panamense</name>
    <dbReference type="NCBI Taxonomy" id="2741543"/>
    <lineage>
        <taxon>Bacteria</taxon>
        <taxon>Pseudomonadati</taxon>
        <taxon>Acidobacteriota</taxon>
        <taxon>Terriglobia</taxon>
        <taxon>Candidatus Acidiferrales</taxon>
        <taxon>Candidatus Acidiferrum</taxon>
    </lineage>
</organism>
<comment type="similarity">
    <text evidence="3">Belongs to the SelA family.</text>
</comment>
<dbReference type="InterPro" id="IPR006311">
    <property type="entry name" value="TAT_signal"/>
</dbReference>
<dbReference type="GO" id="GO:0004125">
    <property type="term" value="F:L-seryl-tRNA(Sec) selenium transferase activity"/>
    <property type="evidence" value="ECO:0007669"/>
    <property type="project" value="TreeGrafter"/>
</dbReference>
<evidence type="ECO:0000313" key="5">
    <source>
        <dbReference type="EMBL" id="MBA0086246.1"/>
    </source>
</evidence>
<evidence type="ECO:0000256" key="2">
    <source>
        <dbReference type="ARBA" id="ARBA00022898"/>
    </source>
</evidence>
<evidence type="ECO:0000313" key="6">
    <source>
        <dbReference type="Proteomes" id="UP000567293"/>
    </source>
</evidence>
<dbReference type="PROSITE" id="PS51318">
    <property type="entry name" value="TAT"/>
    <property type="match status" value="1"/>
</dbReference>
<keyword evidence="5" id="KW-0032">Aminotransferase</keyword>
<dbReference type="InterPro" id="IPR015421">
    <property type="entry name" value="PyrdxlP-dep_Trfase_major"/>
</dbReference>
<reference evidence="5" key="1">
    <citation type="submission" date="2020-06" db="EMBL/GenBank/DDBJ databases">
        <title>Legume-microbial interactions unlock mineral nutrients during tropical forest succession.</title>
        <authorList>
            <person name="Epihov D.Z."/>
        </authorList>
    </citation>
    <scope>NUCLEOTIDE SEQUENCE [LARGE SCALE GENOMIC DNA]</scope>
    <source>
        <strain evidence="5">Pan2503</strain>
    </source>
</reference>
<dbReference type="SUPFAM" id="SSF53383">
    <property type="entry name" value="PLP-dependent transferases"/>
    <property type="match status" value="1"/>
</dbReference>
<feature type="modified residue" description="N6-(pyridoxal phosphate)lysine" evidence="4">
    <location>
        <position position="257"/>
    </location>
</feature>
<dbReference type="EMBL" id="JACDQQ010001415">
    <property type="protein sequence ID" value="MBA0086246.1"/>
    <property type="molecule type" value="Genomic_DNA"/>
</dbReference>
<comment type="cofactor">
    <cofactor evidence="1 4">
        <name>pyridoxal 5'-phosphate</name>
        <dbReference type="ChEBI" id="CHEBI:597326"/>
    </cofactor>
</comment>
<sequence length="419" mass="45357">MTIKNFWNRRNFLGSAGALAGMMLSARRLFGMRAVIPSPVEEKLTGFGATGNVYEELGVTTVINGQGTMTYLGGSLPRPEVAAVMALAAQHFVSIVELEQAAGKRIAELLKLPPDYDAIVTCGAAAGMQSGLSGILTGNNPKFIEQLPDLTGLKSEVIIQKSHRNGFDHQLRATGVKLIEVDSREDVKRAINSKTAMMHFSNFANAAGQIKVDEWVKLAHENQIPAFNDAAADTPPVSHLWDYVNMGYDLIAFSGGKAIRGPQCAGLLLGKKELIANALLNNSPHEDTLGRGMKIGKEEIVGMVKALECYLSEDHAALDKEWWRRLDSVSAEITRVPGVTTSFNVPDVANHVPHMHIDWDPRKISLAPHDAASALRKGKPSIVLGSSEDGLGMNSFMLKPGEEKIIAEHLVQLFKAHAV</sequence>
<keyword evidence="6" id="KW-1185">Reference proteome</keyword>
<keyword evidence="2 4" id="KW-0663">Pyridoxal phosphate</keyword>
<evidence type="ECO:0000256" key="4">
    <source>
        <dbReference type="PIRSR" id="PIRSR618319-50"/>
    </source>
</evidence>
<comment type="caution">
    <text evidence="5">The sequence shown here is derived from an EMBL/GenBank/DDBJ whole genome shotgun (WGS) entry which is preliminary data.</text>
</comment>
<dbReference type="PANTHER" id="PTHR32328:SF0">
    <property type="entry name" value="L-SERYL-TRNA(SEC) SELENIUM TRANSFERASE"/>
    <property type="match status" value="1"/>
</dbReference>
<dbReference type="Pfam" id="PF03841">
    <property type="entry name" value="SelA"/>
    <property type="match status" value="1"/>
</dbReference>